<sequence>AMVLLIALIAIGIASNPDSKVLGLVSYAWAGFGAAFGPVVLISLLWKRMTRNGALVGMLVGAVTVVVWKEFIGLGLYEIIPGFVLASIAIFVVSKLDAEPAPSIVKRFEEADADYHAG</sequence>
<dbReference type="InterPro" id="IPR001734">
    <property type="entry name" value="Na/solute_symporter"/>
</dbReference>
<evidence type="ECO:0000313" key="16">
    <source>
        <dbReference type="Proteomes" id="UP000026923"/>
    </source>
</evidence>
<dbReference type="PROSITE" id="PS00457">
    <property type="entry name" value="NA_SOLUT_SYMP_2"/>
    <property type="match status" value="1"/>
</dbReference>
<evidence type="ECO:0000256" key="13">
    <source>
        <dbReference type="RuleBase" id="RU362091"/>
    </source>
</evidence>
<evidence type="ECO:0000256" key="3">
    <source>
        <dbReference type="ARBA" id="ARBA00022448"/>
    </source>
</evidence>
<feature type="transmembrane region" description="Helical" evidence="14">
    <location>
        <begin position="27"/>
        <end position="46"/>
    </location>
</feature>
<proteinExistence type="inferred from homology"/>
<feature type="transmembrane region" description="Helical" evidence="14">
    <location>
        <begin position="53"/>
        <end position="68"/>
    </location>
</feature>
<evidence type="ECO:0000256" key="1">
    <source>
        <dbReference type="ARBA" id="ARBA00004651"/>
    </source>
</evidence>
<evidence type="ECO:0000256" key="5">
    <source>
        <dbReference type="ARBA" id="ARBA00022692"/>
    </source>
</evidence>
<evidence type="ECO:0000256" key="6">
    <source>
        <dbReference type="ARBA" id="ARBA00022847"/>
    </source>
</evidence>
<comment type="caution">
    <text evidence="15">The sequence shown here is derived from an EMBL/GenBank/DDBJ whole genome shotgun (WGS) entry which is preliminary data.</text>
</comment>
<dbReference type="RefSeq" id="WP_024162439.1">
    <property type="nucleotide sequence ID" value="NZ_KK020677.1"/>
</dbReference>
<feature type="transmembrane region" description="Helical" evidence="14">
    <location>
        <begin position="74"/>
        <end position="93"/>
    </location>
</feature>
<comment type="catalytic activity">
    <reaction evidence="12">
        <text>L-proline(in) + Na(+)(in) = L-proline(out) + Na(+)(out)</text>
        <dbReference type="Rhea" id="RHEA:28967"/>
        <dbReference type="ChEBI" id="CHEBI:29101"/>
        <dbReference type="ChEBI" id="CHEBI:60039"/>
    </reaction>
</comment>
<dbReference type="InterPro" id="IPR050277">
    <property type="entry name" value="Sodium:Solute_Symporter"/>
</dbReference>
<evidence type="ECO:0000256" key="2">
    <source>
        <dbReference type="ARBA" id="ARBA00006434"/>
    </source>
</evidence>
<evidence type="ECO:0000256" key="12">
    <source>
        <dbReference type="ARBA" id="ARBA00033708"/>
    </source>
</evidence>
<dbReference type="PANTHER" id="PTHR48086">
    <property type="entry name" value="SODIUM/PROLINE SYMPORTER-RELATED"/>
    <property type="match status" value="1"/>
</dbReference>
<evidence type="ECO:0000256" key="11">
    <source>
        <dbReference type="ARBA" id="ARBA00023201"/>
    </source>
</evidence>
<gene>
    <name evidence="15" type="ORF">B597_021455</name>
</gene>
<keyword evidence="4" id="KW-1003">Cell membrane</keyword>
<dbReference type="GO" id="GO:0005298">
    <property type="term" value="F:proline:sodium symporter activity"/>
    <property type="evidence" value="ECO:0007669"/>
    <property type="project" value="TreeGrafter"/>
</dbReference>
<keyword evidence="6" id="KW-0769">Symport</keyword>
<keyword evidence="3" id="KW-0813">Transport</keyword>
<dbReference type="InterPro" id="IPR018212">
    <property type="entry name" value="Na/solute_symporter_CS"/>
</dbReference>
<organism evidence="15 16">
    <name type="scientific">Stutzerimonas stutzeri KOS6</name>
    <dbReference type="NCBI Taxonomy" id="1218352"/>
    <lineage>
        <taxon>Bacteria</taxon>
        <taxon>Pseudomonadati</taxon>
        <taxon>Pseudomonadota</taxon>
        <taxon>Gammaproteobacteria</taxon>
        <taxon>Pseudomonadales</taxon>
        <taxon>Pseudomonadaceae</taxon>
        <taxon>Stutzerimonas</taxon>
    </lineage>
</organism>
<dbReference type="PANTHER" id="PTHR48086:SF3">
    <property type="entry name" value="SODIUM_PROLINE SYMPORTER"/>
    <property type="match status" value="1"/>
</dbReference>
<dbReference type="HOGENOM" id="CLU_2066463_0_0_6"/>
<dbReference type="GO" id="GO:0015824">
    <property type="term" value="P:proline transport"/>
    <property type="evidence" value="ECO:0007669"/>
    <property type="project" value="TreeGrafter"/>
</dbReference>
<dbReference type="PROSITE" id="PS50283">
    <property type="entry name" value="NA_SOLUT_SYMP_3"/>
    <property type="match status" value="1"/>
</dbReference>
<comment type="similarity">
    <text evidence="2 13">Belongs to the sodium:solute symporter (SSF) (TC 2.A.21) family.</text>
</comment>
<feature type="non-terminal residue" evidence="15">
    <location>
        <position position="1"/>
    </location>
</feature>
<dbReference type="Pfam" id="PF00474">
    <property type="entry name" value="SSF"/>
    <property type="match status" value="1"/>
</dbReference>
<evidence type="ECO:0000256" key="10">
    <source>
        <dbReference type="ARBA" id="ARBA00023136"/>
    </source>
</evidence>
<evidence type="ECO:0000256" key="9">
    <source>
        <dbReference type="ARBA" id="ARBA00023065"/>
    </source>
</evidence>
<keyword evidence="9" id="KW-0406">Ion transport</keyword>
<dbReference type="GO" id="GO:0005886">
    <property type="term" value="C:plasma membrane"/>
    <property type="evidence" value="ECO:0007669"/>
    <property type="project" value="UniProtKB-SubCell"/>
</dbReference>
<keyword evidence="5 14" id="KW-0812">Transmembrane</keyword>
<keyword evidence="10 14" id="KW-0472">Membrane</keyword>
<evidence type="ECO:0000256" key="4">
    <source>
        <dbReference type="ARBA" id="ARBA00022475"/>
    </source>
</evidence>
<accession>A0A061JJD6</accession>
<evidence type="ECO:0008006" key="17">
    <source>
        <dbReference type="Google" id="ProtNLM"/>
    </source>
</evidence>
<keyword evidence="7 14" id="KW-1133">Transmembrane helix</keyword>
<name>A0A061JJD6_STUST</name>
<dbReference type="AlphaFoldDB" id="A0A061JJD6"/>
<comment type="subcellular location">
    <subcellularLocation>
        <location evidence="1">Cell membrane</location>
        <topology evidence="1">Multi-pass membrane protein</topology>
    </subcellularLocation>
</comment>
<dbReference type="GO" id="GO:0015193">
    <property type="term" value="F:L-proline transmembrane transporter activity"/>
    <property type="evidence" value="ECO:0007669"/>
    <property type="project" value="TreeGrafter"/>
</dbReference>
<dbReference type="eggNOG" id="COG0591">
    <property type="taxonomic scope" value="Bacteria"/>
</dbReference>
<evidence type="ECO:0000256" key="8">
    <source>
        <dbReference type="ARBA" id="ARBA00023053"/>
    </source>
</evidence>
<evidence type="ECO:0000313" key="15">
    <source>
        <dbReference type="EMBL" id="EWC39191.1"/>
    </source>
</evidence>
<keyword evidence="11" id="KW-0739">Sodium transport</keyword>
<dbReference type="Gene3D" id="1.20.1730.10">
    <property type="entry name" value="Sodium/glucose cotransporter"/>
    <property type="match status" value="1"/>
</dbReference>
<dbReference type="EMBL" id="AMCZ02000049">
    <property type="protein sequence ID" value="EWC39191.1"/>
    <property type="molecule type" value="Genomic_DNA"/>
</dbReference>
<dbReference type="InterPro" id="IPR038377">
    <property type="entry name" value="Na/Glc_symporter_sf"/>
</dbReference>
<protein>
    <recommendedName>
        <fullName evidence="17">Sodium:proline symporter</fullName>
    </recommendedName>
</protein>
<evidence type="ECO:0000256" key="7">
    <source>
        <dbReference type="ARBA" id="ARBA00022989"/>
    </source>
</evidence>
<reference evidence="15 16" key="1">
    <citation type="journal article" date="2013" name="Genome Announc.">
        <title>Draft Genome of the Nitrogen-Fixing Bacterium Pseudomonas stutzeri Strain KOS6 Isolated from Industrial Hydrocarbon Sludge.</title>
        <authorList>
            <person name="Grigoryeva T.V."/>
            <person name="Laikov A.V."/>
            <person name="Naumova R.P."/>
            <person name="Manolov A.I."/>
            <person name="Larin A.K."/>
            <person name="Karpova I.Y."/>
            <person name="Semashko T.A."/>
            <person name="Alexeev D.G."/>
            <person name="Kostryukova E.S."/>
            <person name="Muller R."/>
            <person name="Govorun V.M."/>
        </authorList>
    </citation>
    <scope>NUCLEOTIDE SEQUENCE [LARGE SCALE GENOMIC DNA]</scope>
    <source>
        <strain evidence="15 16">KOS6</strain>
    </source>
</reference>
<evidence type="ECO:0000256" key="14">
    <source>
        <dbReference type="SAM" id="Phobius"/>
    </source>
</evidence>
<dbReference type="Proteomes" id="UP000026923">
    <property type="component" value="Unassembled WGS sequence"/>
</dbReference>
<keyword evidence="8" id="KW-0915">Sodium</keyword>